<name>A0A224Y0E1_9HEMI</name>
<sequence>MAIVAVLYIFIISLNTLQLIPRSYNLCHNPSWDTESKAFFRSMKIPKTFLHLCILFHFRSPSALPELNCVPRTS</sequence>
<protein>
    <recommendedName>
        <fullName evidence="3">Secreted protein</fullName>
    </recommendedName>
</protein>
<accession>A0A224Y0E1</accession>
<feature type="signal peptide" evidence="1">
    <location>
        <begin position="1"/>
        <end position="16"/>
    </location>
</feature>
<dbReference type="EMBL" id="GFTR01000548">
    <property type="protein sequence ID" value="JAW15878.1"/>
    <property type="molecule type" value="Transcribed_RNA"/>
</dbReference>
<evidence type="ECO:0008006" key="3">
    <source>
        <dbReference type="Google" id="ProtNLM"/>
    </source>
</evidence>
<reference evidence="2" key="1">
    <citation type="journal article" date="2018" name="PLoS Negl. Trop. Dis.">
        <title>An insight into the salivary gland and fat body transcriptome of Panstrongylus lignarius (Hemiptera: Heteroptera), the main vector of Chagas disease in Peru.</title>
        <authorList>
            <person name="Nevoa J.C."/>
            <person name="Mendes M.T."/>
            <person name="da Silva M.V."/>
            <person name="Soares S.C."/>
            <person name="Oliveira C.J.F."/>
            <person name="Ribeiro J.M.C."/>
        </authorList>
    </citation>
    <scope>NUCLEOTIDE SEQUENCE</scope>
</reference>
<dbReference type="AlphaFoldDB" id="A0A224Y0E1"/>
<feature type="chain" id="PRO_5012036293" description="Secreted protein" evidence="1">
    <location>
        <begin position="17"/>
        <end position="74"/>
    </location>
</feature>
<evidence type="ECO:0000313" key="2">
    <source>
        <dbReference type="EMBL" id="JAW15878.1"/>
    </source>
</evidence>
<proteinExistence type="predicted"/>
<evidence type="ECO:0000256" key="1">
    <source>
        <dbReference type="SAM" id="SignalP"/>
    </source>
</evidence>
<organism evidence="2">
    <name type="scientific">Panstrongylus lignarius</name>
    <dbReference type="NCBI Taxonomy" id="156445"/>
    <lineage>
        <taxon>Eukaryota</taxon>
        <taxon>Metazoa</taxon>
        <taxon>Ecdysozoa</taxon>
        <taxon>Arthropoda</taxon>
        <taxon>Hexapoda</taxon>
        <taxon>Insecta</taxon>
        <taxon>Pterygota</taxon>
        <taxon>Neoptera</taxon>
        <taxon>Paraneoptera</taxon>
        <taxon>Hemiptera</taxon>
        <taxon>Heteroptera</taxon>
        <taxon>Panheteroptera</taxon>
        <taxon>Cimicomorpha</taxon>
        <taxon>Reduviidae</taxon>
        <taxon>Triatominae</taxon>
        <taxon>Panstrongylus</taxon>
    </lineage>
</organism>
<keyword evidence="1" id="KW-0732">Signal</keyword>